<organism evidence="11 12">
    <name type="scientific">Rehmannia glutinosa</name>
    <name type="common">Chinese foxglove</name>
    <dbReference type="NCBI Taxonomy" id="99300"/>
    <lineage>
        <taxon>Eukaryota</taxon>
        <taxon>Viridiplantae</taxon>
        <taxon>Streptophyta</taxon>
        <taxon>Embryophyta</taxon>
        <taxon>Tracheophyta</taxon>
        <taxon>Spermatophyta</taxon>
        <taxon>Magnoliopsida</taxon>
        <taxon>eudicotyledons</taxon>
        <taxon>Gunneridae</taxon>
        <taxon>Pentapetalae</taxon>
        <taxon>asterids</taxon>
        <taxon>lamiids</taxon>
        <taxon>Lamiales</taxon>
        <taxon>Orobanchaceae</taxon>
        <taxon>Rehmannieae</taxon>
        <taxon>Rehmannia</taxon>
    </lineage>
</organism>
<keyword evidence="9" id="KW-0472">Membrane</keyword>
<evidence type="ECO:0000256" key="1">
    <source>
        <dbReference type="ARBA" id="ARBA00004123"/>
    </source>
</evidence>
<dbReference type="PROSITE" id="PS50158">
    <property type="entry name" value="ZF_CCHC"/>
    <property type="match status" value="1"/>
</dbReference>
<keyword evidence="4 7" id="KW-0539">Nucleus</keyword>
<evidence type="ECO:0000256" key="5">
    <source>
        <dbReference type="ARBA" id="ARBA00023306"/>
    </source>
</evidence>
<keyword evidence="6" id="KW-0862">Zinc</keyword>
<name>A0ABR0WQU7_REHGL</name>
<feature type="transmembrane region" description="Helical" evidence="9">
    <location>
        <begin position="148"/>
        <end position="168"/>
    </location>
</feature>
<evidence type="ECO:0000256" key="9">
    <source>
        <dbReference type="SAM" id="Phobius"/>
    </source>
</evidence>
<gene>
    <name evidence="11" type="ORF">DH2020_017413</name>
</gene>
<keyword evidence="6" id="KW-0479">Metal-binding</keyword>
<evidence type="ECO:0000256" key="4">
    <source>
        <dbReference type="ARBA" id="ARBA00023242"/>
    </source>
</evidence>
<keyword evidence="5 7" id="KW-0131">Cell cycle</keyword>
<evidence type="ECO:0000256" key="6">
    <source>
        <dbReference type="PROSITE-ProRule" id="PRU00047"/>
    </source>
</evidence>
<evidence type="ECO:0000313" key="11">
    <source>
        <dbReference type="EMBL" id="KAK6149888.1"/>
    </source>
</evidence>
<dbReference type="InterPro" id="IPR040038">
    <property type="entry name" value="TIPIN/Csm3/Swi3"/>
</dbReference>
<dbReference type="PANTHER" id="PTHR13220">
    <property type="entry name" value="TIMELESS INTERACTING-RELATED"/>
    <property type="match status" value="1"/>
</dbReference>
<dbReference type="SMART" id="SM00343">
    <property type="entry name" value="ZnF_C2HC"/>
    <property type="match status" value="1"/>
</dbReference>
<dbReference type="SUPFAM" id="SSF57756">
    <property type="entry name" value="Retrovirus zinc finger-like domains"/>
    <property type="match status" value="1"/>
</dbReference>
<feature type="compositionally biased region" description="Low complexity" evidence="8">
    <location>
        <begin position="30"/>
        <end position="49"/>
    </location>
</feature>
<dbReference type="Pfam" id="PF07962">
    <property type="entry name" value="Swi3"/>
    <property type="match status" value="1"/>
</dbReference>
<accession>A0ABR0WQU7</accession>
<keyword evidence="6" id="KW-0863">Zinc-finger</keyword>
<keyword evidence="9" id="KW-1133">Transmembrane helix</keyword>
<evidence type="ECO:0000256" key="8">
    <source>
        <dbReference type="SAM" id="MobiDB-lite"/>
    </source>
</evidence>
<dbReference type="InterPro" id="IPR036875">
    <property type="entry name" value="Znf_CCHC_sf"/>
</dbReference>
<feature type="region of interest" description="Disordered" evidence="8">
    <location>
        <begin position="27"/>
        <end position="72"/>
    </location>
</feature>
<dbReference type="EMBL" id="JABTTQ020000009">
    <property type="protein sequence ID" value="KAK6149888.1"/>
    <property type="molecule type" value="Genomic_DNA"/>
</dbReference>
<sequence length="354" mass="39413">MNKDGGVSGGAAPTGCYKCGRPGHWSRDCPSNPNSSNNNNNSTSLPPSSDFNSNARSKPKPKEKPQRRARPKLTPDLLLSDAGIGYILRYFPRAFKCRGRGREVSDLRHLLRLYADWHSHLLPYFNFGQFVHKVEQVGATKRVKARNIWLFSSTPIIIYISLCSFQMVCLRELRERVADGLDPMKLQEPQLQQNSIDEGGLSMPSHFQENDLQNEDANNFPEDMPEGIWEKATEEMPRNVHVGDVAAKEVTNERVESNGAAISNQNQMSEEQRGRMEANRLKALERAAARSRSLQFAFMALCRDRDGNGAGPAPRIKPAPDGMGRVYTRTNGSRGGSRVQDHKTLPGPGGSRVL</sequence>
<comment type="function">
    <text evidence="7">Plays an important role in the control of DNA replication and the maintenance of replication fork stability.</text>
</comment>
<proteinExistence type="inferred from homology"/>
<dbReference type="InterPro" id="IPR012923">
    <property type="entry name" value="Csm3"/>
</dbReference>
<keyword evidence="9" id="KW-0812">Transmembrane</keyword>
<evidence type="ECO:0000313" key="12">
    <source>
        <dbReference type="Proteomes" id="UP001318860"/>
    </source>
</evidence>
<comment type="subcellular location">
    <subcellularLocation>
        <location evidence="1 7">Nucleus</location>
    </subcellularLocation>
</comment>
<feature type="domain" description="CCHC-type" evidence="10">
    <location>
        <begin position="16"/>
        <end position="31"/>
    </location>
</feature>
<evidence type="ECO:0000256" key="7">
    <source>
        <dbReference type="RuleBase" id="RU366049"/>
    </source>
</evidence>
<evidence type="ECO:0000256" key="2">
    <source>
        <dbReference type="ARBA" id="ARBA00006075"/>
    </source>
</evidence>
<comment type="caution">
    <text evidence="11">The sequence shown here is derived from an EMBL/GenBank/DDBJ whole genome shotgun (WGS) entry which is preliminary data.</text>
</comment>
<evidence type="ECO:0000259" key="10">
    <source>
        <dbReference type="PROSITE" id="PS50158"/>
    </source>
</evidence>
<dbReference type="PANTHER" id="PTHR13220:SF11">
    <property type="entry name" value="TIMELESS-INTERACTING PROTEIN"/>
    <property type="match status" value="1"/>
</dbReference>
<feature type="region of interest" description="Disordered" evidence="8">
    <location>
        <begin position="308"/>
        <end position="354"/>
    </location>
</feature>
<keyword evidence="3 7" id="KW-0227">DNA damage</keyword>
<dbReference type="Gene3D" id="4.10.60.10">
    <property type="entry name" value="Zinc finger, CCHC-type"/>
    <property type="match status" value="1"/>
</dbReference>
<keyword evidence="12" id="KW-1185">Reference proteome</keyword>
<evidence type="ECO:0000256" key="3">
    <source>
        <dbReference type="ARBA" id="ARBA00022763"/>
    </source>
</evidence>
<protein>
    <recommendedName>
        <fullName evidence="10">CCHC-type domain-containing protein</fullName>
    </recommendedName>
</protein>
<dbReference type="InterPro" id="IPR001878">
    <property type="entry name" value="Znf_CCHC"/>
</dbReference>
<comment type="similarity">
    <text evidence="2 7">Belongs to the CSM3 family.</text>
</comment>
<reference evidence="11 12" key="1">
    <citation type="journal article" date="2021" name="Comput. Struct. Biotechnol. J.">
        <title>De novo genome assembly of the potent medicinal plant Rehmannia glutinosa using nanopore technology.</title>
        <authorList>
            <person name="Ma L."/>
            <person name="Dong C."/>
            <person name="Song C."/>
            <person name="Wang X."/>
            <person name="Zheng X."/>
            <person name="Niu Y."/>
            <person name="Chen S."/>
            <person name="Feng W."/>
        </authorList>
    </citation>
    <scope>NUCLEOTIDE SEQUENCE [LARGE SCALE GENOMIC DNA]</scope>
    <source>
        <strain evidence="11">DH-2019</strain>
    </source>
</reference>
<dbReference type="Pfam" id="PF00098">
    <property type="entry name" value="zf-CCHC"/>
    <property type="match status" value="1"/>
</dbReference>
<dbReference type="Proteomes" id="UP001318860">
    <property type="component" value="Unassembled WGS sequence"/>
</dbReference>